<dbReference type="Pfam" id="PF08501">
    <property type="entry name" value="Shikimate_dh_N"/>
    <property type="match status" value="1"/>
</dbReference>
<comment type="function">
    <text evidence="8">Involved in the biosynthesis of the chorismate, which leads to the biosynthesis of aromatic amino acids. Catalyzes the reversible NADPH linked reduction of 3-dehydroshikimate (DHSA) to yield shikimate (SA).</text>
</comment>
<comment type="subunit">
    <text evidence="8">Homodimer.</text>
</comment>
<evidence type="ECO:0000256" key="1">
    <source>
        <dbReference type="ARBA" id="ARBA00004871"/>
    </source>
</evidence>
<dbReference type="AlphaFoldDB" id="A0A662D417"/>
<dbReference type="InterPro" id="IPR022893">
    <property type="entry name" value="Shikimate_DH_fam"/>
</dbReference>
<evidence type="ECO:0000256" key="3">
    <source>
        <dbReference type="ARBA" id="ARBA00022605"/>
    </source>
</evidence>
<dbReference type="CDD" id="cd01065">
    <property type="entry name" value="NAD_bind_Shikimate_DH"/>
    <property type="match status" value="1"/>
</dbReference>
<comment type="pathway">
    <text evidence="1 8">Metabolic intermediate biosynthesis; chorismate biosynthesis; chorismate from D-erythrose 4-phosphate and phosphoenolpyruvate: step 4/7.</text>
</comment>
<feature type="binding site" evidence="8">
    <location>
        <begin position="20"/>
        <end position="22"/>
    </location>
    <ligand>
        <name>shikimate</name>
        <dbReference type="ChEBI" id="CHEBI:36208"/>
    </ligand>
</feature>
<evidence type="ECO:0000256" key="2">
    <source>
        <dbReference type="ARBA" id="ARBA00012962"/>
    </source>
</evidence>
<dbReference type="PANTHER" id="PTHR21089:SF1">
    <property type="entry name" value="BIFUNCTIONAL 3-DEHYDROQUINATE DEHYDRATASE_SHIKIMATE DEHYDROGENASE, CHLOROPLASTIC"/>
    <property type="match status" value="1"/>
</dbReference>
<evidence type="ECO:0000313" key="13">
    <source>
        <dbReference type="Proteomes" id="UP000277457"/>
    </source>
</evidence>
<evidence type="ECO:0000259" key="10">
    <source>
        <dbReference type="Pfam" id="PF08501"/>
    </source>
</evidence>
<feature type="binding site" evidence="8">
    <location>
        <position position="251"/>
    </location>
    <ligand>
        <name>NADP(+)</name>
        <dbReference type="ChEBI" id="CHEBI:58349"/>
    </ligand>
</feature>
<dbReference type="PANTHER" id="PTHR21089">
    <property type="entry name" value="SHIKIMATE DEHYDROGENASE"/>
    <property type="match status" value="1"/>
</dbReference>
<feature type="domain" description="Quinate/shikimate 5-dehydrogenase/glutamyl-tRNA reductase" evidence="9">
    <location>
        <begin position="124"/>
        <end position="182"/>
    </location>
</feature>
<organism evidence="12 13">
    <name type="scientific">Aerophobetes bacterium</name>
    <dbReference type="NCBI Taxonomy" id="2030807"/>
    <lineage>
        <taxon>Bacteria</taxon>
        <taxon>Candidatus Aerophobota</taxon>
    </lineage>
</organism>
<name>A0A662D417_UNCAE</name>
<dbReference type="GO" id="GO:0008652">
    <property type="term" value="P:amino acid biosynthetic process"/>
    <property type="evidence" value="ECO:0007669"/>
    <property type="project" value="UniProtKB-KW"/>
</dbReference>
<dbReference type="GO" id="GO:0009073">
    <property type="term" value="P:aromatic amino acid family biosynthetic process"/>
    <property type="evidence" value="ECO:0007669"/>
    <property type="project" value="UniProtKB-KW"/>
</dbReference>
<evidence type="ECO:0000259" key="9">
    <source>
        <dbReference type="Pfam" id="PF01488"/>
    </source>
</evidence>
<keyword evidence="4 8" id="KW-0521">NADP</keyword>
<evidence type="ECO:0000256" key="5">
    <source>
        <dbReference type="ARBA" id="ARBA00023002"/>
    </source>
</evidence>
<feature type="binding site" evidence="8">
    <location>
        <begin position="132"/>
        <end position="136"/>
    </location>
    <ligand>
        <name>NADP(+)</name>
        <dbReference type="ChEBI" id="CHEBI:58349"/>
    </ligand>
</feature>
<dbReference type="EMBL" id="QMPY01000080">
    <property type="protein sequence ID" value="RLE07619.1"/>
    <property type="molecule type" value="Genomic_DNA"/>
</dbReference>
<evidence type="ECO:0000256" key="8">
    <source>
        <dbReference type="HAMAP-Rule" id="MF_00222"/>
    </source>
</evidence>
<evidence type="ECO:0000256" key="7">
    <source>
        <dbReference type="ARBA" id="ARBA00049442"/>
    </source>
</evidence>
<dbReference type="InterPro" id="IPR036291">
    <property type="entry name" value="NAD(P)-bd_dom_sf"/>
</dbReference>
<gene>
    <name evidence="8 12" type="primary">aroE</name>
    <name evidence="12" type="ORF">DRZ78_02695</name>
</gene>
<accession>A0A662D417</accession>
<dbReference type="Pfam" id="PF18317">
    <property type="entry name" value="SDH_C"/>
    <property type="match status" value="1"/>
</dbReference>
<feature type="active site" description="Proton acceptor" evidence="8">
    <location>
        <position position="71"/>
    </location>
</feature>
<dbReference type="GO" id="GO:0050661">
    <property type="term" value="F:NADP binding"/>
    <property type="evidence" value="ECO:0007669"/>
    <property type="project" value="InterPro"/>
</dbReference>
<evidence type="ECO:0000256" key="6">
    <source>
        <dbReference type="ARBA" id="ARBA00023141"/>
    </source>
</evidence>
<feature type="binding site" evidence="8">
    <location>
        <position position="92"/>
    </location>
    <ligand>
        <name>shikimate</name>
        <dbReference type="ChEBI" id="CHEBI:36208"/>
    </ligand>
</feature>
<dbReference type="GO" id="GO:0004764">
    <property type="term" value="F:shikimate 3-dehydrogenase (NADP+) activity"/>
    <property type="evidence" value="ECO:0007669"/>
    <property type="project" value="UniProtKB-UniRule"/>
</dbReference>
<dbReference type="EC" id="1.1.1.25" evidence="2 8"/>
<dbReference type="Gene3D" id="3.40.50.10860">
    <property type="entry name" value="Leucine Dehydrogenase, chain A, domain 1"/>
    <property type="match status" value="1"/>
</dbReference>
<feature type="binding site" evidence="8">
    <location>
        <position position="67"/>
    </location>
    <ligand>
        <name>shikimate</name>
        <dbReference type="ChEBI" id="CHEBI:36208"/>
    </ligand>
</feature>
<evidence type="ECO:0000259" key="11">
    <source>
        <dbReference type="Pfam" id="PF18317"/>
    </source>
</evidence>
<evidence type="ECO:0000313" key="12">
    <source>
        <dbReference type="EMBL" id="RLE07619.1"/>
    </source>
</evidence>
<feature type="binding site" evidence="8">
    <location>
        <position position="107"/>
    </location>
    <ligand>
        <name>shikimate</name>
        <dbReference type="ChEBI" id="CHEBI:36208"/>
    </ligand>
</feature>
<dbReference type="InterPro" id="IPR011342">
    <property type="entry name" value="Shikimate_DH"/>
</dbReference>
<feature type="binding site" evidence="8">
    <location>
        <position position="229"/>
    </location>
    <ligand>
        <name>NADP(+)</name>
        <dbReference type="ChEBI" id="CHEBI:58349"/>
    </ligand>
</feature>
<feature type="binding site" evidence="8">
    <location>
        <position position="231"/>
    </location>
    <ligand>
        <name>shikimate</name>
        <dbReference type="ChEBI" id="CHEBI:36208"/>
    </ligand>
</feature>
<dbReference type="InterPro" id="IPR013708">
    <property type="entry name" value="Shikimate_DH-bd_N"/>
</dbReference>
<dbReference type="GO" id="GO:0019632">
    <property type="term" value="P:shikimate metabolic process"/>
    <property type="evidence" value="ECO:0007669"/>
    <property type="project" value="InterPro"/>
</dbReference>
<dbReference type="InterPro" id="IPR041121">
    <property type="entry name" value="SDH_C"/>
</dbReference>
<feature type="binding site" evidence="8">
    <location>
        <begin position="156"/>
        <end position="161"/>
    </location>
    <ligand>
        <name>NADP(+)</name>
        <dbReference type="ChEBI" id="CHEBI:58349"/>
    </ligand>
</feature>
<reference evidence="12 13" key="1">
    <citation type="submission" date="2018-06" db="EMBL/GenBank/DDBJ databases">
        <title>Extensive metabolic versatility and redundancy in microbially diverse, dynamic hydrothermal sediments.</title>
        <authorList>
            <person name="Dombrowski N."/>
            <person name="Teske A."/>
            <person name="Baker B.J."/>
        </authorList>
    </citation>
    <scope>NUCLEOTIDE SEQUENCE [LARGE SCALE GENOMIC DNA]</scope>
    <source>
        <strain evidence="12">B7_G13</strain>
    </source>
</reference>
<sequence length="287" mass="31631">MKITGETKIVGVIGYPIAHSLSPILHNAAFKEVELNFAYLPFLVRPRDLGKAIKAMRALNIVGMNITVPFKEKVMSYLDELSPEAKIIGAVNTVYNKKGKLIGYNTDAEGFIKSLTTEGEFNPQGKNVLLMGAGGAAYAISFALVNAGVKKLTITNRTARKTKALLAHLEKTFKDKCELSFLDFSRRNSSKIMSKVDLFINATSVGMSPEDPLLINPDLFAKTTFVYDVVYNRETKLLRAARKRGLSGMGGAGMLIHQGALSFEIWTHQRAPIRTMRRALEEICCAI</sequence>
<dbReference type="InterPro" id="IPR006151">
    <property type="entry name" value="Shikm_DH/Glu-tRNA_Rdtase"/>
</dbReference>
<feature type="domain" description="SDH C-terminal" evidence="11">
    <location>
        <begin position="251"/>
        <end position="281"/>
    </location>
</feature>
<dbReference type="HAMAP" id="MF_00222">
    <property type="entry name" value="Shikimate_DH_AroE"/>
    <property type="match status" value="1"/>
</dbReference>
<comment type="catalytic activity">
    <reaction evidence="7 8">
        <text>shikimate + NADP(+) = 3-dehydroshikimate + NADPH + H(+)</text>
        <dbReference type="Rhea" id="RHEA:17737"/>
        <dbReference type="ChEBI" id="CHEBI:15378"/>
        <dbReference type="ChEBI" id="CHEBI:16630"/>
        <dbReference type="ChEBI" id="CHEBI:36208"/>
        <dbReference type="ChEBI" id="CHEBI:57783"/>
        <dbReference type="ChEBI" id="CHEBI:58349"/>
        <dbReference type="EC" id="1.1.1.25"/>
    </reaction>
</comment>
<comment type="similarity">
    <text evidence="8">Belongs to the shikimate dehydrogenase family.</text>
</comment>
<dbReference type="Pfam" id="PF01488">
    <property type="entry name" value="Shikimate_DH"/>
    <property type="match status" value="1"/>
</dbReference>
<dbReference type="Gene3D" id="3.40.50.720">
    <property type="entry name" value="NAD(P)-binding Rossmann-like Domain"/>
    <property type="match status" value="1"/>
</dbReference>
<keyword evidence="3 8" id="KW-0028">Amino-acid biosynthesis</keyword>
<comment type="caution">
    <text evidence="12">The sequence shown here is derived from an EMBL/GenBank/DDBJ whole genome shotgun (WGS) entry which is preliminary data.</text>
</comment>
<keyword evidence="5 8" id="KW-0560">Oxidoreductase</keyword>
<dbReference type="SUPFAM" id="SSF53223">
    <property type="entry name" value="Aminoacid dehydrogenase-like, N-terminal domain"/>
    <property type="match status" value="1"/>
</dbReference>
<dbReference type="GO" id="GO:0009423">
    <property type="term" value="P:chorismate biosynthetic process"/>
    <property type="evidence" value="ECO:0007669"/>
    <property type="project" value="UniProtKB-UniRule"/>
</dbReference>
<dbReference type="UniPathway" id="UPA00053">
    <property type="reaction ID" value="UER00087"/>
</dbReference>
<protein>
    <recommendedName>
        <fullName evidence="2 8">Shikimate dehydrogenase (NADP(+))</fullName>
        <shortName evidence="8">SDH</shortName>
        <ecNumber evidence="2 8">1.1.1.25</ecNumber>
    </recommendedName>
</protein>
<dbReference type="NCBIfam" id="NF001319">
    <property type="entry name" value="PRK00258.3-3"/>
    <property type="match status" value="1"/>
</dbReference>
<feature type="binding site" evidence="8">
    <location>
        <position position="258"/>
    </location>
    <ligand>
        <name>shikimate</name>
        <dbReference type="ChEBI" id="CHEBI:36208"/>
    </ligand>
</feature>
<keyword evidence="6 8" id="KW-0057">Aromatic amino acid biosynthesis</keyword>
<dbReference type="NCBIfam" id="TIGR00507">
    <property type="entry name" value="aroE"/>
    <property type="match status" value="1"/>
</dbReference>
<proteinExistence type="inferred from homology"/>
<evidence type="ECO:0000256" key="4">
    <source>
        <dbReference type="ARBA" id="ARBA00022857"/>
    </source>
</evidence>
<dbReference type="Proteomes" id="UP000277457">
    <property type="component" value="Unassembled WGS sequence"/>
</dbReference>
<dbReference type="InterPro" id="IPR046346">
    <property type="entry name" value="Aminoacid_DH-like_N_sf"/>
</dbReference>
<dbReference type="SUPFAM" id="SSF51735">
    <property type="entry name" value="NAD(P)-binding Rossmann-fold domains"/>
    <property type="match status" value="1"/>
</dbReference>
<dbReference type="NCBIfam" id="NF001314">
    <property type="entry name" value="PRK00258.2-2"/>
    <property type="match status" value="1"/>
</dbReference>
<comment type="caution">
    <text evidence="8">Lacks conserved residue(s) required for the propagation of feature annotation.</text>
</comment>
<feature type="domain" description="Shikimate dehydrogenase substrate binding N-terminal" evidence="10">
    <location>
        <begin position="12"/>
        <end position="94"/>
    </location>
</feature>